<evidence type="ECO:0000313" key="2">
    <source>
        <dbReference type="Proteomes" id="UP000188879"/>
    </source>
</evidence>
<dbReference type="Proteomes" id="UP000188879">
    <property type="component" value="Unassembled WGS sequence"/>
</dbReference>
<evidence type="ECO:0000313" key="1">
    <source>
        <dbReference type="EMBL" id="ONG50115.1"/>
    </source>
</evidence>
<accession>A0A1V2GYH3</accession>
<comment type="caution">
    <text evidence="1">The sequence shown here is derived from an EMBL/GenBank/DDBJ whole genome shotgun (WGS) entry which is preliminary data.</text>
</comment>
<gene>
    <name evidence="1" type="ORF">BKE38_19420</name>
</gene>
<proteinExistence type="predicted"/>
<name>A0A1V2GYH3_9PROT</name>
<reference evidence="1 2" key="1">
    <citation type="submission" date="2016-10" db="EMBL/GenBank/DDBJ databases">
        <title>Draft Genome sequence of Roseomonas sp. strain M3.</title>
        <authorList>
            <person name="Subhash Y."/>
            <person name="Lee S."/>
        </authorList>
    </citation>
    <scope>NUCLEOTIDE SEQUENCE [LARGE SCALE GENOMIC DNA]</scope>
    <source>
        <strain evidence="1 2">M3</strain>
    </source>
</reference>
<dbReference type="EMBL" id="MLCO01000204">
    <property type="protein sequence ID" value="ONG50115.1"/>
    <property type="molecule type" value="Genomic_DNA"/>
</dbReference>
<keyword evidence="2" id="KW-1185">Reference proteome</keyword>
<sequence>MSRIGALSMAVSAASARAAAPARAEARPRDPAVTLDLRGSPAGLAPAQQARLDRAMAPMLQALDPAERGSLVAGLHGQLAARRAQGQDSIVIGIAYPGGTVTASVLSPEALNEALFSDDPLSLGRVIDGEGKAHNVRDLLRKAMGLADPGQEGAVAWKQDMTAMLAAMLAGEPVIPERAEAGSLSLVSVTARGIVSASQASLA</sequence>
<dbReference type="RefSeq" id="WP_076958963.1">
    <property type="nucleotide sequence ID" value="NZ_MLCO01000204.1"/>
</dbReference>
<dbReference type="AlphaFoldDB" id="A0A1V2GYH3"/>
<protein>
    <submittedName>
        <fullName evidence="1">Uncharacterized protein</fullName>
    </submittedName>
</protein>
<organism evidence="1 2">
    <name type="scientific">Teichococcus deserti</name>
    <dbReference type="NCBI Taxonomy" id="1817963"/>
    <lineage>
        <taxon>Bacteria</taxon>
        <taxon>Pseudomonadati</taxon>
        <taxon>Pseudomonadota</taxon>
        <taxon>Alphaproteobacteria</taxon>
        <taxon>Acetobacterales</taxon>
        <taxon>Roseomonadaceae</taxon>
        <taxon>Roseomonas</taxon>
    </lineage>
</organism>